<evidence type="ECO:0000313" key="1">
    <source>
        <dbReference type="EMBL" id="PWN47646.1"/>
    </source>
</evidence>
<protein>
    <submittedName>
        <fullName evidence="1">Uncharacterized protein</fullName>
    </submittedName>
</protein>
<sequence>MGGASMTHSKRNLTAQSPTRMKIINEHRRQRANPSSLYQTRQGPRTAASDPRQTDKQTDRQDEREKRGREREREIEREMDRKRVDDTVRRLAEPTDIQSQIALGEHTWLIPTRSPKVLEPSSKFHFENLPRLCPFASPHSAPRRPARRRDAGRQRLDKGGPFPMTV</sequence>
<accession>A0ACD0NPB7</accession>
<name>A0ACD0NPB7_9BASI</name>
<dbReference type="Proteomes" id="UP000245626">
    <property type="component" value="Unassembled WGS sequence"/>
</dbReference>
<evidence type="ECO:0000313" key="2">
    <source>
        <dbReference type="Proteomes" id="UP000245626"/>
    </source>
</evidence>
<keyword evidence="2" id="KW-1185">Reference proteome</keyword>
<dbReference type="EMBL" id="KZ820376">
    <property type="protein sequence ID" value="PWN47646.1"/>
    <property type="molecule type" value="Genomic_DNA"/>
</dbReference>
<proteinExistence type="predicted"/>
<gene>
    <name evidence="1" type="ORF">IE53DRAFT_390225</name>
</gene>
<reference evidence="1 2" key="1">
    <citation type="journal article" date="2018" name="Mol. Biol. Evol.">
        <title>Broad Genomic Sampling Reveals a Smut Pathogenic Ancestry of the Fungal Clade Ustilaginomycotina.</title>
        <authorList>
            <person name="Kijpornyongpan T."/>
            <person name="Mondo S.J."/>
            <person name="Barry K."/>
            <person name="Sandor L."/>
            <person name="Lee J."/>
            <person name="Lipzen A."/>
            <person name="Pangilinan J."/>
            <person name="LaButti K."/>
            <person name="Hainaut M."/>
            <person name="Henrissat B."/>
            <person name="Grigoriev I.V."/>
            <person name="Spatafora J.W."/>
            <person name="Aime M.C."/>
        </authorList>
    </citation>
    <scope>NUCLEOTIDE SEQUENCE [LARGE SCALE GENOMIC DNA]</scope>
    <source>
        <strain evidence="1 2">SA 807</strain>
    </source>
</reference>
<organism evidence="1 2">
    <name type="scientific">Violaceomyces palustris</name>
    <dbReference type="NCBI Taxonomy" id="1673888"/>
    <lineage>
        <taxon>Eukaryota</taxon>
        <taxon>Fungi</taxon>
        <taxon>Dikarya</taxon>
        <taxon>Basidiomycota</taxon>
        <taxon>Ustilaginomycotina</taxon>
        <taxon>Ustilaginomycetes</taxon>
        <taxon>Violaceomycetales</taxon>
        <taxon>Violaceomycetaceae</taxon>
        <taxon>Violaceomyces</taxon>
    </lineage>
</organism>